<evidence type="ECO:0000313" key="7">
    <source>
        <dbReference type="EMBL" id="AUH33563.1"/>
    </source>
</evidence>
<keyword evidence="5" id="KW-0732">Signal</keyword>
<reference evidence="7 8" key="1">
    <citation type="submission" date="2017-12" db="EMBL/GenBank/DDBJ databases">
        <authorList>
            <person name="Hurst M.R.H."/>
        </authorList>
    </citation>
    <scope>NUCLEOTIDE SEQUENCE [LARGE SCALE GENOMIC DNA]</scope>
    <source>
        <strain evidence="7 8">BM15</strain>
    </source>
</reference>
<dbReference type="PANTHER" id="PTHR19328:SF13">
    <property type="entry name" value="HIPL1 PROTEIN"/>
    <property type="match status" value="1"/>
</dbReference>
<dbReference type="Gene3D" id="2.120.10.30">
    <property type="entry name" value="TolB, C-terminal domain"/>
    <property type="match status" value="1"/>
</dbReference>
<dbReference type="GO" id="GO:0046872">
    <property type="term" value="F:metal ion binding"/>
    <property type="evidence" value="ECO:0007669"/>
    <property type="project" value="UniProtKB-KW"/>
</dbReference>
<evidence type="ECO:0000256" key="4">
    <source>
        <dbReference type="PROSITE-ProRule" id="PRU00433"/>
    </source>
</evidence>
<dbReference type="InterPro" id="IPR009056">
    <property type="entry name" value="Cyt_c-like_dom"/>
</dbReference>
<dbReference type="SUPFAM" id="SSF50952">
    <property type="entry name" value="Soluble quinoprotein glucose dehydrogenase"/>
    <property type="match status" value="1"/>
</dbReference>
<dbReference type="AlphaFoldDB" id="A0A2K9EF37"/>
<dbReference type="InterPro" id="IPR019893">
    <property type="entry name" value="SndH-like"/>
</dbReference>
<evidence type="ECO:0000256" key="2">
    <source>
        <dbReference type="ARBA" id="ARBA00022723"/>
    </source>
</evidence>
<dbReference type="InterPro" id="IPR036909">
    <property type="entry name" value="Cyt_c-like_dom_sf"/>
</dbReference>
<feature type="chain" id="PRO_5014752610" evidence="5">
    <location>
        <begin position="21"/>
        <end position="618"/>
    </location>
</feature>
<name>A0A2K9EF37_9RHOB</name>
<dbReference type="GO" id="GO:0009055">
    <property type="term" value="F:electron transfer activity"/>
    <property type="evidence" value="ECO:0007669"/>
    <property type="project" value="InterPro"/>
</dbReference>
<feature type="signal peptide" evidence="5">
    <location>
        <begin position="1"/>
        <end position="20"/>
    </location>
</feature>
<dbReference type="InterPro" id="IPR011042">
    <property type="entry name" value="6-blade_b-propeller_TolB-like"/>
</dbReference>
<accession>A0A2K9EF37</accession>
<proteinExistence type="predicted"/>
<evidence type="ECO:0000256" key="5">
    <source>
        <dbReference type="SAM" id="SignalP"/>
    </source>
</evidence>
<dbReference type="InterPro" id="IPR012938">
    <property type="entry name" value="Glc/Sorbosone_DH"/>
</dbReference>
<dbReference type="PANTHER" id="PTHR19328">
    <property type="entry name" value="HEDGEHOG-INTERACTING PROTEIN"/>
    <property type="match status" value="1"/>
</dbReference>
<dbReference type="InterPro" id="IPR011041">
    <property type="entry name" value="Quinoprot_gluc/sorb_DH_b-prop"/>
</dbReference>
<evidence type="ECO:0000256" key="3">
    <source>
        <dbReference type="ARBA" id="ARBA00023004"/>
    </source>
</evidence>
<evidence type="ECO:0000313" key="8">
    <source>
        <dbReference type="Proteomes" id="UP000233742"/>
    </source>
</evidence>
<dbReference type="KEGG" id="paro:CUV01_09330"/>
<dbReference type="Proteomes" id="UP000233742">
    <property type="component" value="Chromosome"/>
</dbReference>
<keyword evidence="1 4" id="KW-0349">Heme</keyword>
<organism evidence="7 8">
    <name type="scientific">Paracoccus tegillarcae</name>
    <dbReference type="NCBI Taxonomy" id="1529068"/>
    <lineage>
        <taxon>Bacteria</taxon>
        <taxon>Pseudomonadati</taxon>
        <taxon>Pseudomonadota</taxon>
        <taxon>Alphaproteobacteria</taxon>
        <taxon>Rhodobacterales</taxon>
        <taxon>Paracoccaceae</taxon>
        <taxon>Paracoccus</taxon>
    </lineage>
</organism>
<evidence type="ECO:0000256" key="1">
    <source>
        <dbReference type="ARBA" id="ARBA00022617"/>
    </source>
</evidence>
<dbReference type="Gene3D" id="1.10.760.10">
    <property type="entry name" value="Cytochrome c-like domain"/>
    <property type="match status" value="1"/>
</dbReference>
<gene>
    <name evidence="7" type="ORF">CUV01_09330</name>
</gene>
<keyword evidence="2 4" id="KW-0479">Metal-binding</keyword>
<dbReference type="Pfam" id="PF07995">
    <property type="entry name" value="GSDH"/>
    <property type="match status" value="2"/>
</dbReference>
<dbReference type="NCBIfam" id="TIGR03606">
    <property type="entry name" value="non_repeat_PQQ"/>
    <property type="match status" value="1"/>
</dbReference>
<keyword evidence="8" id="KW-1185">Reference proteome</keyword>
<evidence type="ECO:0000259" key="6">
    <source>
        <dbReference type="PROSITE" id="PS51007"/>
    </source>
</evidence>
<sequence>MTFRLMTTAALVCAAGPAFAQQTPANVQTAPEIFEMREIVSGLDNPWEIALAPDGWLWVTERSGLKINRINPEDGTLETVAELTNAAVPGGQDGLMGLALHPDFGNGTDQIFTAYTYDDPDYSNPLVTDPESPYLHLRTKIVRFDWNAESGQLENETDVITGLPASNDHNSGRIKIGPDGMLYYTIGDGGNNQLANWCRPILAQRLPTADEVGAEDWIAYQGKSLRMALDGTIPEDNPEIDGVRSHVYTYGHRNMQGIDFGPDGTLYASEHGPKTDDEVNILEAGGNYGWPNIAGYIDDKAYVEARWSEAPDCADLTFSDLEIAPSVPTTPESEWPVPENYHAPAATMFTVPSDWNFAETECAGIDYVCWPTVAPSNIEYYASDAIPGWQDSVLIATLKRGSVYRAAVSKDGRMVQQPFERLFDGENRIRDTEVSDDGLTIYVAVDSGGVIEGNEGGVVTEMTNPGAILAYTYTGENADVPADGGASDGAADGSDQAAAAPVELGELEGPAVSYTAEQAEAGKQVAMTYCAACHGADFASANYGPPVNGQVFQRNWHNKEAVELLTKSMTMPPSQAGTLSPEQYADVTAYILSMNGMQPGDEPLTMDSAGYVDARASE</sequence>
<keyword evidence="3 4" id="KW-0408">Iron</keyword>
<dbReference type="PROSITE" id="PS51007">
    <property type="entry name" value="CYTC"/>
    <property type="match status" value="1"/>
</dbReference>
<dbReference type="Pfam" id="PF13442">
    <property type="entry name" value="Cytochrome_CBB3"/>
    <property type="match status" value="1"/>
</dbReference>
<dbReference type="EMBL" id="CP025408">
    <property type="protein sequence ID" value="AUH33563.1"/>
    <property type="molecule type" value="Genomic_DNA"/>
</dbReference>
<dbReference type="RefSeq" id="WP_101460232.1">
    <property type="nucleotide sequence ID" value="NZ_CP025408.1"/>
</dbReference>
<dbReference type="OrthoDB" id="9770043at2"/>
<protein>
    <submittedName>
        <fullName evidence="7">L-sorbosone dehydrogenase</fullName>
    </submittedName>
</protein>
<dbReference type="GO" id="GO:0020037">
    <property type="term" value="F:heme binding"/>
    <property type="evidence" value="ECO:0007669"/>
    <property type="project" value="InterPro"/>
</dbReference>
<feature type="domain" description="Cytochrome c" evidence="6">
    <location>
        <begin position="517"/>
        <end position="595"/>
    </location>
</feature>
<dbReference type="SUPFAM" id="SSF46626">
    <property type="entry name" value="Cytochrome c"/>
    <property type="match status" value="1"/>
</dbReference>